<keyword evidence="4 7" id="KW-1133">Transmembrane helix</keyword>
<gene>
    <name evidence="8" type="ORF">HKI87_13g73800</name>
</gene>
<evidence type="ECO:0000313" key="9">
    <source>
        <dbReference type="Proteomes" id="UP001472866"/>
    </source>
</evidence>
<dbReference type="GO" id="GO:0022857">
    <property type="term" value="F:transmembrane transporter activity"/>
    <property type="evidence" value="ECO:0007669"/>
    <property type="project" value="UniProtKB-UniRule"/>
</dbReference>
<feature type="transmembrane region" description="Helical" evidence="7">
    <location>
        <begin position="479"/>
        <end position="509"/>
    </location>
</feature>
<dbReference type="Pfam" id="PF04515">
    <property type="entry name" value="Choline_transpo"/>
    <property type="match status" value="1"/>
</dbReference>
<feature type="transmembrane region" description="Helical" evidence="7">
    <location>
        <begin position="40"/>
        <end position="61"/>
    </location>
</feature>
<dbReference type="InterPro" id="IPR007603">
    <property type="entry name" value="Choline_transptr-like"/>
</dbReference>
<feature type="transmembrane region" description="Helical" evidence="7">
    <location>
        <begin position="298"/>
        <end position="320"/>
    </location>
</feature>
<keyword evidence="3 7" id="KW-0812">Transmembrane</keyword>
<comment type="function">
    <text evidence="7">Choline transporter.</text>
</comment>
<feature type="transmembrane region" description="Helical" evidence="7">
    <location>
        <begin position="269"/>
        <end position="292"/>
    </location>
</feature>
<dbReference type="GO" id="GO:0005886">
    <property type="term" value="C:plasma membrane"/>
    <property type="evidence" value="ECO:0007669"/>
    <property type="project" value="UniProtKB-SubCell"/>
</dbReference>
<feature type="transmembrane region" description="Helical" evidence="7">
    <location>
        <begin position="92"/>
        <end position="111"/>
    </location>
</feature>
<evidence type="ECO:0000256" key="5">
    <source>
        <dbReference type="ARBA" id="ARBA00023136"/>
    </source>
</evidence>
<evidence type="ECO:0000256" key="3">
    <source>
        <dbReference type="ARBA" id="ARBA00022692"/>
    </source>
</evidence>
<feature type="transmembrane region" description="Helical" evidence="7">
    <location>
        <begin position="356"/>
        <end position="378"/>
    </location>
</feature>
<feature type="transmembrane region" description="Helical" evidence="7">
    <location>
        <begin position="663"/>
        <end position="681"/>
    </location>
</feature>
<comment type="subcellular location">
    <subcellularLocation>
        <location evidence="7">Cell membrane</location>
        <topology evidence="7">Multi-pass membrane protein</topology>
    </subcellularLocation>
    <subcellularLocation>
        <location evidence="1">Membrane</location>
        <topology evidence="1">Multi-pass membrane protein</topology>
    </subcellularLocation>
</comment>
<evidence type="ECO:0000256" key="1">
    <source>
        <dbReference type="ARBA" id="ARBA00004141"/>
    </source>
</evidence>
<proteinExistence type="inferred from homology"/>
<comment type="similarity">
    <text evidence="2 7">Belongs to the CTL (choline transporter-like) family.</text>
</comment>
<keyword evidence="9" id="KW-1185">Reference proteome</keyword>
<keyword evidence="6" id="KW-0325">Glycoprotein</keyword>
<feature type="transmembrane region" description="Helical" evidence="7">
    <location>
        <begin position="631"/>
        <end position="651"/>
    </location>
</feature>
<dbReference type="Proteomes" id="UP001472866">
    <property type="component" value="Chromosome 13"/>
</dbReference>
<dbReference type="PANTHER" id="PTHR12385:SF14">
    <property type="entry name" value="CHOLINE TRANSPORTER-LIKE 2"/>
    <property type="match status" value="1"/>
</dbReference>
<evidence type="ECO:0000256" key="7">
    <source>
        <dbReference type="RuleBase" id="RU368066"/>
    </source>
</evidence>
<dbReference type="EMBL" id="CP151513">
    <property type="protein sequence ID" value="WZN65818.1"/>
    <property type="molecule type" value="Genomic_DNA"/>
</dbReference>
<name>A0AAX4PIU3_9CHLO</name>
<organism evidence="8 9">
    <name type="scientific">Chloropicon roscoffensis</name>
    <dbReference type="NCBI Taxonomy" id="1461544"/>
    <lineage>
        <taxon>Eukaryota</taxon>
        <taxon>Viridiplantae</taxon>
        <taxon>Chlorophyta</taxon>
        <taxon>Chloropicophyceae</taxon>
        <taxon>Chloropicales</taxon>
        <taxon>Chloropicaceae</taxon>
        <taxon>Chloropicon</taxon>
    </lineage>
</organism>
<evidence type="ECO:0000313" key="8">
    <source>
        <dbReference type="EMBL" id="WZN65818.1"/>
    </source>
</evidence>
<keyword evidence="5 7" id="KW-0472">Membrane</keyword>
<feature type="transmembrane region" description="Helical" evidence="7">
    <location>
        <begin position="529"/>
        <end position="551"/>
    </location>
</feature>
<reference evidence="8 9" key="1">
    <citation type="submission" date="2024-03" db="EMBL/GenBank/DDBJ databases">
        <title>Complete genome sequence of the green alga Chloropicon roscoffensis RCC1871.</title>
        <authorList>
            <person name="Lemieux C."/>
            <person name="Pombert J.-F."/>
            <person name="Otis C."/>
            <person name="Turmel M."/>
        </authorList>
    </citation>
    <scope>NUCLEOTIDE SEQUENCE [LARGE SCALE GENOMIC DNA]</scope>
    <source>
        <strain evidence="8 9">RCC1871</strain>
    </source>
</reference>
<dbReference type="AlphaFoldDB" id="A0AAX4PIU3"/>
<accession>A0AAX4PIU3</accession>
<feature type="transmembrane region" description="Helical" evidence="7">
    <location>
        <begin position="406"/>
        <end position="428"/>
    </location>
</feature>
<dbReference type="PANTHER" id="PTHR12385">
    <property type="entry name" value="CHOLINE TRANSPORTER-LIKE (SLC FAMILY 44)"/>
    <property type="match status" value="1"/>
</dbReference>
<evidence type="ECO:0000256" key="2">
    <source>
        <dbReference type="ARBA" id="ARBA00007168"/>
    </source>
</evidence>
<evidence type="ECO:0000256" key="6">
    <source>
        <dbReference type="ARBA" id="ARBA00023180"/>
    </source>
</evidence>
<sequence length="726" mass="80243">MSSDDKTTTLNPTFDAMEVEQGHKAAHKSPFNRQRKTKDLACLAVFYAFLLSVFVLSGVAYSKGNPHILFFGLDYRGRVCGENALSGFDARYWVNVGQVVTTVLSNPLNFFDSKSVCLKQCPVVNEKTTANYTQLHWVCNYPDGYGPSDQFPDPHTTGAASPVKMTYDEWYARSYNFYDLLTQDQKDSSLKLQGPCFPVLMKTTNQYDVCQPYGGIIGHDDNTKLYKVWRDMGGVAVDDPDSIVENSVYSYIGDGARVMSRYMNDLTNAWVVVLACGVGVTFILSYFWLFLLKLFAPLMAWLVIITANLFSIALTVLLYMKAGILAADDIDAFVGTDYADDLPDDFDSSTRNKDTLFICAIVATAFTVMLIALTIFMISRVKLALRCLEVGRKALSKAPQVMMYPATFPFLFGVGFIALWLFAIVHVFSMGDIEQRSCTIDSSEAAFIGLGANPNCGPTEACQCGYDVEVDNQMKYMGLYFFFALLWILAFNNGFTKLVVAGAVAPYYWNSGEMQDKPLGSSLKDAFKYHQGSVACGAFLVSVIQFISYMLKFLEKRMKVLSTNSAVRYIWYCINCCVHCLKRIIAFITGQAYVMIAIEGKGFFASAMRAGSLIASHAMQSAAVQIVGDSILALAKLSVVIGSGVACIAILENKEYYHGNFKVTSPLTPCVVSMVISYLLASKFFAVIETSIDTMFLSFCLDCEMNGGKPALAPPVLHAMMNEDDE</sequence>
<protein>
    <recommendedName>
        <fullName evidence="7">Choline transporter-like protein</fullName>
    </recommendedName>
</protein>
<evidence type="ECO:0000256" key="4">
    <source>
        <dbReference type="ARBA" id="ARBA00022989"/>
    </source>
</evidence>